<keyword evidence="3" id="KW-0238">DNA-binding</keyword>
<comment type="caution">
    <text evidence="8">The sequence shown here is derived from an EMBL/GenBank/DDBJ whole genome shotgun (WGS) entry which is preliminary data.</text>
</comment>
<proteinExistence type="predicted"/>
<dbReference type="AlphaFoldDB" id="A0A8J3JYP9"/>
<dbReference type="GO" id="GO:0016987">
    <property type="term" value="F:sigma factor activity"/>
    <property type="evidence" value="ECO:0007669"/>
    <property type="project" value="UniProtKB-KW"/>
</dbReference>
<evidence type="ECO:0008006" key="10">
    <source>
        <dbReference type="Google" id="ProtNLM"/>
    </source>
</evidence>
<evidence type="ECO:0000313" key="8">
    <source>
        <dbReference type="EMBL" id="GIF89302.1"/>
    </source>
</evidence>
<dbReference type="InterPro" id="IPR013325">
    <property type="entry name" value="RNA_pol_sigma_r2"/>
</dbReference>
<dbReference type="InterPro" id="IPR007627">
    <property type="entry name" value="RNA_pol_sigma70_r2"/>
</dbReference>
<dbReference type="PANTHER" id="PTHR43133">
    <property type="entry name" value="RNA POLYMERASE ECF-TYPE SIGMA FACTO"/>
    <property type="match status" value="1"/>
</dbReference>
<name>A0A8J3JYP9_9ACTN</name>
<dbReference type="CDD" id="cd23399">
    <property type="entry name" value="beta-trefoil_ABD_ABFB"/>
    <property type="match status" value="1"/>
</dbReference>
<dbReference type="GO" id="GO:0003677">
    <property type="term" value="F:DNA binding"/>
    <property type="evidence" value="ECO:0007669"/>
    <property type="project" value="UniProtKB-KW"/>
</dbReference>
<dbReference type="Proteomes" id="UP000619293">
    <property type="component" value="Unassembled WGS sequence"/>
</dbReference>
<evidence type="ECO:0000259" key="6">
    <source>
        <dbReference type="Pfam" id="PF04542"/>
    </source>
</evidence>
<organism evidence="8 9">
    <name type="scientific">Catellatospora chokoriensis</name>
    <dbReference type="NCBI Taxonomy" id="310353"/>
    <lineage>
        <taxon>Bacteria</taxon>
        <taxon>Bacillati</taxon>
        <taxon>Actinomycetota</taxon>
        <taxon>Actinomycetes</taxon>
        <taxon>Micromonosporales</taxon>
        <taxon>Micromonosporaceae</taxon>
        <taxon>Catellatospora</taxon>
    </lineage>
</organism>
<accession>A0A8J3JYP9</accession>
<evidence type="ECO:0000256" key="1">
    <source>
        <dbReference type="ARBA" id="ARBA00023015"/>
    </source>
</evidence>
<keyword evidence="1" id="KW-0805">Transcription regulation</keyword>
<keyword evidence="4" id="KW-0804">Transcription</keyword>
<dbReference type="GO" id="GO:0046373">
    <property type="term" value="P:L-arabinose metabolic process"/>
    <property type="evidence" value="ECO:0007669"/>
    <property type="project" value="InterPro"/>
</dbReference>
<dbReference type="InterPro" id="IPR036195">
    <property type="entry name" value="AbfB_ABD_sf"/>
</dbReference>
<reference evidence="8 9" key="1">
    <citation type="submission" date="2021-01" db="EMBL/GenBank/DDBJ databases">
        <title>Whole genome shotgun sequence of Catellatospora chokoriensis NBRC 107358.</title>
        <authorList>
            <person name="Komaki H."/>
            <person name="Tamura T."/>
        </authorList>
    </citation>
    <scope>NUCLEOTIDE SEQUENCE [LARGE SCALE GENOMIC DNA]</scope>
    <source>
        <strain evidence="8 9">NBRC 107358</strain>
    </source>
</reference>
<evidence type="ECO:0000259" key="7">
    <source>
        <dbReference type="Pfam" id="PF05270"/>
    </source>
</evidence>
<dbReference type="NCBIfam" id="TIGR02937">
    <property type="entry name" value="sigma70-ECF"/>
    <property type="match status" value="1"/>
</dbReference>
<evidence type="ECO:0000256" key="4">
    <source>
        <dbReference type="ARBA" id="ARBA00023163"/>
    </source>
</evidence>
<dbReference type="Gene3D" id="2.80.10.50">
    <property type="match status" value="1"/>
</dbReference>
<dbReference type="InterPro" id="IPR007934">
    <property type="entry name" value="AbfB_ABD"/>
</dbReference>
<dbReference type="RefSeq" id="WP_191839308.1">
    <property type="nucleotide sequence ID" value="NZ_BAAALB010000006.1"/>
</dbReference>
<feature type="domain" description="Alpha-L-arabinofuranosidase B arabinose-binding" evidence="7">
    <location>
        <begin position="379"/>
        <end position="505"/>
    </location>
</feature>
<keyword evidence="2" id="KW-0731">Sigma factor</keyword>
<gene>
    <name evidence="8" type="ORF">Cch02nite_27460</name>
</gene>
<dbReference type="SUPFAM" id="SSF88946">
    <property type="entry name" value="Sigma2 domain of RNA polymerase sigma factors"/>
    <property type="match status" value="1"/>
</dbReference>
<dbReference type="InterPro" id="IPR039425">
    <property type="entry name" value="RNA_pol_sigma-70-like"/>
</dbReference>
<dbReference type="EMBL" id="BONG01000014">
    <property type="protein sequence ID" value="GIF89302.1"/>
    <property type="molecule type" value="Genomic_DNA"/>
</dbReference>
<dbReference type="Gene3D" id="1.10.1740.10">
    <property type="match status" value="1"/>
</dbReference>
<dbReference type="Pfam" id="PF04542">
    <property type="entry name" value="Sigma70_r2"/>
    <property type="match status" value="1"/>
</dbReference>
<dbReference type="InterPro" id="IPR014284">
    <property type="entry name" value="RNA_pol_sigma-70_dom"/>
</dbReference>
<sequence length="511" mass="53723">MPPNDANEAALVVAAQAGDHGALDTLIEAYLPFVYTIARRALDAEDDVDDVVQDSMLRAVRELRGLRTPESFRAWLGAIAVRQVSTHLHRRRTADRHAGDLADLVGTPDADAPFEGLTMLRLGVSQQRRQAARAAHWLDHDDRLLLSLWWLEVAGHLTRTELANAIGVSVAHAGVRVQRMRRQFDSCRALVAALDIRPRCLDLDGLVAGWDGVPGATWRKRLTRHVQACGACAPVAETLPAADQLLIGLALLPVPIALSAAVLGKGALATTASATALTGAAKAGVLGHLTKALAAHPIATLAVTGSVIAGSTLGVMTWPTAAPPPPPPVATPQSSAAAVPPSPSPRRPSPSPSPAAPSPSRNQARVLAVGPTSLEAGDGTGLFVTTTAALGVLTPLSSASSISARQQATFLVVAGLADPKCFSFRSPDGRYLRHASWRLRLNPNEGTALFEGDATFCVRPGSSATTVLLESSNYPGWFLHRRGSELWVDQTDGTAAFRAASSFRIRPPLAG</sequence>
<feature type="compositionally biased region" description="Pro residues" evidence="5">
    <location>
        <begin position="340"/>
        <end position="357"/>
    </location>
</feature>
<dbReference type="SUPFAM" id="SSF110221">
    <property type="entry name" value="AbfB domain"/>
    <property type="match status" value="1"/>
</dbReference>
<evidence type="ECO:0000256" key="5">
    <source>
        <dbReference type="SAM" id="MobiDB-lite"/>
    </source>
</evidence>
<feature type="region of interest" description="Disordered" evidence="5">
    <location>
        <begin position="324"/>
        <end position="363"/>
    </location>
</feature>
<dbReference type="PANTHER" id="PTHR43133:SF8">
    <property type="entry name" value="RNA POLYMERASE SIGMA FACTOR HI_1459-RELATED"/>
    <property type="match status" value="1"/>
</dbReference>
<evidence type="ECO:0000256" key="3">
    <source>
        <dbReference type="ARBA" id="ARBA00023125"/>
    </source>
</evidence>
<keyword evidence="9" id="KW-1185">Reference proteome</keyword>
<evidence type="ECO:0000256" key="2">
    <source>
        <dbReference type="ARBA" id="ARBA00023082"/>
    </source>
</evidence>
<feature type="domain" description="RNA polymerase sigma-70 region 2" evidence="6">
    <location>
        <begin position="26"/>
        <end position="92"/>
    </location>
</feature>
<protein>
    <recommendedName>
        <fullName evidence="10">RNA polymerase sigma factor (Sigma-70 family)</fullName>
    </recommendedName>
</protein>
<dbReference type="GO" id="GO:0046556">
    <property type="term" value="F:alpha-L-arabinofuranosidase activity"/>
    <property type="evidence" value="ECO:0007669"/>
    <property type="project" value="InterPro"/>
</dbReference>
<dbReference type="GO" id="GO:0006352">
    <property type="term" value="P:DNA-templated transcription initiation"/>
    <property type="evidence" value="ECO:0007669"/>
    <property type="project" value="InterPro"/>
</dbReference>
<evidence type="ECO:0000313" key="9">
    <source>
        <dbReference type="Proteomes" id="UP000619293"/>
    </source>
</evidence>
<dbReference type="Pfam" id="PF05270">
    <property type="entry name" value="AbfB"/>
    <property type="match status" value="1"/>
</dbReference>